<dbReference type="Gene3D" id="3.40.50.150">
    <property type="entry name" value="Vaccinia Virus protein VP39"/>
    <property type="match status" value="2"/>
</dbReference>
<dbReference type="Pfam" id="PF05050">
    <property type="entry name" value="Methyltransf_21"/>
    <property type="match status" value="2"/>
</dbReference>
<reference evidence="3" key="1">
    <citation type="journal article" date="2021" name="Syst. Appl. Microbiol.">
        <title>Roseomonas hellenica sp. nov., isolated from roots of wild-growing Alkanna tinctoria.</title>
        <authorList>
            <person name="Rat A."/>
            <person name="Naranjo H.D."/>
            <person name="Lebbe L."/>
            <person name="Cnockaert M."/>
            <person name="Krigas N."/>
            <person name="Grigoriadou K."/>
            <person name="Maloupa E."/>
            <person name="Willems A."/>
        </authorList>
    </citation>
    <scope>NUCLEOTIDE SEQUENCE [LARGE SCALE GENOMIC DNA]</scope>
    <source>
        <strain evidence="3">LMG 31159</strain>
    </source>
</reference>
<comment type="caution">
    <text evidence="2">The sequence shown here is derived from an EMBL/GenBank/DDBJ whole genome shotgun (WGS) entry which is preliminary data.</text>
</comment>
<dbReference type="InterPro" id="IPR053188">
    <property type="entry name" value="FkbM_Methyltransferase"/>
</dbReference>
<dbReference type="EMBL" id="JAAEDI010000011">
    <property type="protein sequence ID" value="MBR0650350.1"/>
    <property type="molecule type" value="Genomic_DNA"/>
</dbReference>
<dbReference type="GO" id="GO:0008168">
    <property type="term" value="F:methyltransferase activity"/>
    <property type="evidence" value="ECO:0007669"/>
    <property type="project" value="UniProtKB-KW"/>
</dbReference>
<dbReference type="PANTHER" id="PTHR36973:SF4">
    <property type="entry name" value="NODULATION PROTEIN"/>
    <property type="match status" value="1"/>
</dbReference>
<dbReference type="Proteomes" id="UP000698752">
    <property type="component" value="Unassembled WGS sequence"/>
</dbReference>
<keyword evidence="2" id="KW-0808">Transferase</keyword>
<dbReference type="NCBIfam" id="TIGR01444">
    <property type="entry name" value="fkbM_fam"/>
    <property type="match status" value="2"/>
</dbReference>
<organism evidence="2 3">
    <name type="scientific">Neoroseomonas terrae</name>
    <dbReference type="NCBI Taxonomy" id="424799"/>
    <lineage>
        <taxon>Bacteria</taxon>
        <taxon>Pseudomonadati</taxon>
        <taxon>Pseudomonadota</taxon>
        <taxon>Alphaproteobacteria</taxon>
        <taxon>Acetobacterales</taxon>
        <taxon>Acetobacteraceae</taxon>
        <taxon>Neoroseomonas</taxon>
    </lineage>
</organism>
<accession>A0ABS5EH54</accession>
<dbReference type="RefSeq" id="WP_211868971.1">
    <property type="nucleotide sequence ID" value="NZ_JAAEDI010000011.1"/>
</dbReference>
<evidence type="ECO:0000313" key="2">
    <source>
        <dbReference type="EMBL" id="MBR0650350.1"/>
    </source>
</evidence>
<dbReference type="InterPro" id="IPR006342">
    <property type="entry name" value="FkbM_mtfrase"/>
</dbReference>
<feature type="domain" description="Methyltransferase FkbM" evidence="1">
    <location>
        <begin position="34"/>
        <end position="195"/>
    </location>
</feature>
<proteinExistence type="predicted"/>
<keyword evidence="2" id="KW-0489">Methyltransferase</keyword>
<gene>
    <name evidence="2" type="ORF">GXW78_11805</name>
</gene>
<protein>
    <submittedName>
        <fullName evidence="2">FkbM family methyltransferase</fullName>
    </submittedName>
</protein>
<keyword evidence="3" id="KW-1185">Reference proteome</keyword>
<sequence length="682" mass="74847">MTYPASGIVSYAQNREDVLLWRALHDVDAGFYIDVGAHDPRNLSVTLAFYERGWSGINIEPDRFYAEKLRRERERDQTMEFALGRVPGKAVLFDFGDRGLSTVEEGIASSLLASGMEVSQHEVEVRTLSSVLDEIADKDVHFLKIDVEGAEHDVLADRHFDVVRPWIILVEAVRPVTLEPTHEAWEPGLLAQGYEFAWFDGLNRFYVAQERRDRLEAFRVPVNINDGFRDATILSLEQKLEQLRIRHGFSPAPALALISEVPISSQVDDAAGLLRVVQAQATELSRLRRGLVAAQALAEQRLEMIAAVAEAPRAPGTAPVTDLEIPQQVLRQLQADIDDIVRRSRWRRLGRRLRLAKPTDWEQADWAPDPTLLAPGLLATAQDEQRLAAEITRLAQHRGDLGRSRWRRLGQRIGLAKRLPWEDQPASIEPPVMASKLGTSAEAPPVVAQSSGYAALIEYTTGRFFAECRRAAVDVVLDVGANAGQFGAGLRSMGYAGHIISFEPLSEAHAALTARAEADPLWSIAPRCAVGAQEGEATIHVAGNSYSSSLLPMLQRHLSAAPESGYVDQEHCAVVSLDDFIDRTFTDRSTSIGLKIDTQGFEAEVLKGLERNIGRVEVVLCEMSLTPLYDGAPAMLDLCAQLAALGFRCIALGPEFADPRNGVLLQVDGVFVRAPASAASAG</sequence>
<evidence type="ECO:0000259" key="1">
    <source>
        <dbReference type="Pfam" id="PF05050"/>
    </source>
</evidence>
<dbReference type="InterPro" id="IPR029063">
    <property type="entry name" value="SAM-dependent_MTases_sf"/>
</dbReference>
<dbReference type="SUPFAM" id="SSF53335">
    <property type="entry name" value="S-adenosyl-L-methionine-dependent methyltransferases"/>
    <property type="match status" value="2"/>
</dbReference>
<name>A0ABS5EH54_9PROT</name>
<evidence type="ECO:0000313" key="3">
    <source>
        <dbReference type="Proteomes" id="UP000698752"/>
    </source>
</evidence>
<feature type="domain" description="Methyltransferase FkbM" evidence="1">
    <location>
        <begin position="478"/>
        <end position="649"/>
    </location>
</feature>
<dbReference type="GO" id="GO:0032259">
    <property type="term" value="P:methylation"/>
    <property type="evidence" value="ECO:0007669"/>
    <property type="project" value="UniProtKB-KW"/>
</dbReference>
<dbReference type="PANTHER" id="PTHR36973">
    <property type="entry name" value="SLL1456 PROTEIN-RELATED"/>
    <property type="match status" value="1"/>
</dbReference>